<protein>
    <submittedName>
        <fullName evidence="1">Uncharacterized protein</fullName>
    </submittedName>
</protein>
<evidence type="ECO:0000313" key="2">
    <source>
        <dbReference type="Proteomes" id="UP001341136"/>
    </source>
</evidence>
<keyword evidence="2" id="KW-1185">Reference proteome</keyword>
<proteinExistence type="predicted"/>
<sequence>MVGEKEEPFVDLCLEWLGCIRTGNPAQMTNLQSRARRLLAAERNVDDAVISLYLLNSHLHSEQLKGNGNTSEFIKLANITYFLSHFISGRIKQSKADSNGALRNYLKAEHVLTFIEDSCEKAKFYEAVAAAYKNLQEEIAANAYSKKHKEEAAKCIVVT</sequence>
<accession>A0ABZ2CYX0</accession>
<dbReference type="EMBL" id="CP144921">
    <property type="protein sequence ID" value="WWA31086.1"/>
    <property type="molecule type" value="Genomic_DNA"/>
</dbReference>
<organism evidence="1 2">
    <name type="scientific">Shouchella rhizosphaerae</name>
    <dbReference type="NCBI Taxonomy" id="866786"/>
    <lineage>
        <taxon>Bacteria</taxon>
        <taxon>Bacillati</taxon>
        <taxon>Bacillota</taxon>
        <taxon>Bacilli</taxon>
        <taxon>Bacillales</taxon>
        <taxon>Bacillaceae</taxon>
        <taxon>Shouchella</taxon>
    </lineage>
</organism>
<dbReference type="InterPro" id="IPR011990">
    <property type="entry name" value="TPR-like_helical_dom_sf"/>
</dbReference>
<dbReference type="Proteomes" id="UP001341136">
    <property type="component" value="Chromosome"/>
</dbReference>
<dbReference type="Gene3D" id="1.25.40.10">
    <property type="entry name" value="Tetratricopeptide repeat domain"/>
    <property type="match status" value="1"/>
</dbReference>
<reference evidence="1 2" key="1">
    <citation type="submission" date="2024-01" db="EMBL/GenBank/DDBJ databases">
        <title>Culturomics analysis of mouse respiratory tract.</title>
        <authorList>
            <person name="Phillips A.M."/>
            <person name="Collette N.M."/>
            <person name="Mageeney C.M."/>
            <person name="Sinha A."/>
            <person name="Hern K.E."/>
            <person name="Arkin A.P."/>
            <person name="Williams K.P."/>
            <person name="Branda S."/>
        </authorList>
    </citation>
    <scope>NUCLEOTIDE SEQUENCE [LARGE SCALE GENOMIC DNA]</scope>
    <source>
        <strain evidence="1 2">CP20</strain>
    </source>
</reference>
<dbReference type="RefSeq" id="WP_011248043.1">
    <property type="nucleotide sequence ID" value="NZ_CP144921.1"/>
</dbReference>
<evidence type="ECO:0000313" key="1">
    <source>
        <dbReference type="EMBL" id="WWA31086.1"/>
    </source>
</evidence>
<name>A0ABZ2CYX0_9BACI</name>
<gene>
    <name evidence="1" type="ORF">V5G21_04610</name>
</gene>